<protein>
    <submittedName>
        <fullName evidence="3">Cell division protein</fullName>
    </submittedName>
</protein>
<feature type="compositionally biased region" description="Low complexity" evidence="1">
    <location>
        <begin position="135"/>
        <end position="155"/>
    </location>
</feature>
<name>A0A2Z3HNZ4_9CAUL</name>
<sequence length="155" mass="15983">MNLLERRLLGFRALDIALAVFLVALILGVYLAKTLAGGERGQIAAAERQIVQERQRIVLLEAEVAHLERPDRLTALSRAYAGLGPVAAGREITPQGLADALQSPQAPGAVVPVSAAPVPSALETETSSVAEDDPAAPAASTPATPAAAKSPEPKP</sequence>
<dbReference type="OrthoDB" id="7173609at2"/>
<evidence type="ECO:0000256" key="2">
    <source>
        <dbReference type="SAM" id="Phobius"/>
    </source>
</evidence>
<dbReference type="KEGG" id="phb:HYN04_04070"/>
<dbReference type="Proteomes" id="UP000247763">
    <property type="component" value="Chromosome"/>
</dbReference>
<organism evidence="3 4">
    <name type="scientific">Phenylobacterium parvum</name>
    <dbReference type="NCBI Taxonomy" id="2201350"/>
    <lineage>
        <taxon>Bacteria</taxon>
        <taxon>Pseudomonadati</taxon>
        <taxon>Pseudomonadota</taxon>
        <taxon>Alphaproteobacteria</taxon>
        <taxon>Caulobacterales</taxon>
        <taxon>Caulobacteraceae</taxon>
        <taxon>Phenylobacterium</taxon>
    </lineage>
</organism>
<proteinExistence type="predicted"/>
<reference evidence="4" key="1">
    <citation type="submission" date="2018-05" db="EMBL/GenBank/DDBJ databases">
        <title>Genome sequencing of Phenylobacterium sp. HYN0004.</title>
        <authorList>
            <person name="Yi H."/>
            <person name="Baek C."/>
        </authorList>
    </citation>
    <scope>NUCLEOTIDE SEQUENCE [LARGE SCALE GENOMIC DNA]</scope>
    <source>
        <strain evidence="4">HYN0004</strain>
    </source>
</reference>
<feature type="transmembrane region" description="Helical" evidence="2">
    <location>
        <begin position="12"/>
        <end position="32"/>
    </location>
</feature>
<keyword evidence="2" id="KW-0812">Transmembrane</keyword>
<keyword evidence="2" id="KW-1133">Transmembrane helix</keyword>
<keyword evidence="3" id="KW-0132">Cell division</keyword>
<dbReference type="GO" id="GO:0051301">
    <property type="term" value="P:cell division"/>
    <property type="evidence" value="ECO:0007669"/>
    <property type="project" value="UniProtKB-KW"/>
</dbReference>
<dbReference type="RefSeq" id="WP_110449571.1">
    <property type="nucleotide sequence ID" value="NZ_CP029479.1"/>
</dbReference>
<keyword evidence="4" id="KW-1185">Reference proteome</keyword>
<evidence type="ECO:0000313" key="3">
    <source>
        <dbReference type="EMBL" id="AWM77002.1"/>
    </source>
</evidence>
<dbReference type="EMBL" id="CP029479">
    <property type="protein sequence ID" value="AWM77002.1"/>
    <property type="molecule type" value="Genomic_DNA"/>
</dbReference>
<keyword evidence="2" id="KW-0472">Membrane</keyword>
<gene>
    <name evidence="3" type="ORF">HYN04_04070</name>
</gene>
<keyword evidence="3" id="KW-0131">Cell cycle</keyword>
<evidence type="ECO:0000313" key="4">
    <source>
        <dbReference type="Proteomes" id="UP000247763"/>
    </source>
</evidence>
<dbReference type="AlphaFoldDB" id="A0A2Z3HNZ4"/>
<feature type="region of interest" description="Disordered" evidence="1">
    <location>
        <begin position="109"/>
        <end position="155"/>
    </location>
</feature>
<accession>A0A2Z3HNZ4</accession>
<evidence type="ECO:0000256" key="1">
    <source>
        <dbReference type="SAM" id="MobiDB-lite"/>
    </source>
</evidence>
<feature type="compositionally biased region" description="Low complexity" evidence="1">
    <location>
        <begin position="109"/>
        <end position="121"/>
    </location>
</feature>